<feature type="compositionally biased region" description="Polar residues" evidence="1">
    <location>
        <begin position="28"/>
        <end position="56"/>
    </location>
</feature>
<sequence length="56" mass="6118">SDSDDDETSPKPRLRKKPIRLVADEPNDSPSSNKESNKIPESQNLNIPSGDIQSGI</sequence>
<feature type="region of interest" description="Disordered" evidence="1">
    <location>
        <begin position="1"/>
        <end position="56"/>
    </location>
</feature>
<evidence type="ECO:0000313" key="2">
    <source>
        <dbReference type="EMBL" id="CAG7728131.1"/>
    </source>
</evidence>
<name>A0A8J2K509_9HEXA</name>
<evidence type="ECO:0000256" key="1">
    <source>
        <dbReference type="SAM" id="MobiDB-lite"/>
    </source>
</evidence>
<dbReference type="Proteomes" id="UP000708208">
    <property type="component" value="Unassembled WGS sequence"/>
</dbReference>
<dbReference type="AlphaFoldDB" id="A0A8J2K509"/>
<evidence type="ECO:0000313" key="3">
    <source>
        <dbReference type="Proteomes" id="UP000708208"/>
    </source>
</evidence>
<gene>
    <name evidence="2" type="ORF">AFUS01_LOCUS16936</name>
</gene>
<reference evidence="2" key="1">
    <citation type="submission" date="2021-06" db="EMBL/GenBank/DDBJ databases">
        <authorList>
            <person name="Hodson N. C."/>
            <person name="Mongue J. A."/>
            <person name="Jaron S. K."/>
        </authorList>
    </citation>
    <scope>NUCLEOTIDE SEQUENCE</scope>
</reference>
<organism evidence="2 3">
    <name type="scientific">Allacma fusca</name>
    <dbReference type="NCBI Taxonomy" id="39272"/>
    <lineage>
        <taxon>Eukaryota</taxon>
        <taxon>Metazoa</taxon>
        <taxon>Ecdysozoa</taxon>
        <taxon>Arthropoda</taxon>
        <taxon>Hexapoda</taxon>
        <taxon>Collembola</taxon>
        <taxon>Symphypleona</taxon>
        <taxon>Sminthuridae</taxon>
        <taxon>Allacma</taxon>
    </lineage>
</organism>
<comment type="caution">
    <text evidence="2">The sequence shown here is derived from an EMBL/GenBank/DDBJ whole genome shotgun (WGS) entry which is preliminary data.</text>
</comment>
<protein>
    <submittedName>
        <fullName evidence="2">Uncharacterized protein</fullName>
    </submittedName>
</protein>
<proteinExistence type="predicted"/>
<dbReference type="EMBL" id="CAJVCH010158980">
    <property type="protein sequence ID" value="CAG7728131.1"/>
    <property type="molecule type" value="Genomic_DNA"/>
</dbReference>
<feature type="non-terminal residue" evidence="2">
    <location>
        <position position="1"/>
    </location>
</feature>
<keyword evidence="3" id="KW-1185">Reference proteome</keyword>
<accession>A0A8J2K509</accession>